<evidence type="ECO:0000256" key="2">
    <source>
        <dbReference type="ARBA" id="ARBA00004687"/>
    </source>
</evidence>
<dbReference type="GO" id="GO:0005789">
    <property type="term" value="C:endoplasmic reticulum membrane"/>
    <property type="evidence" value="ECO:0007669"/>
    <property type="project" value="UniProtKB-SubCell"/>
</dbReference>
<evidence type="ECO:0000256" key="1">
    <source>
        <dbReference type="ARBA" id="ARBA00004477"/>
    </source>
</evidence>
<evidence type="ECO:0000256" key="5">
    <source>
        <dbReference type="ARBA" id="ARBA00022824"/>
    </source>
</evidence>
<feature type="transmembrane region" description="Helical" evidence="8">
    <location>
        <begin position="182"/>
        <end position="201"/>
    </location>
</feature>
<sequence>MSVQAPPAKAAEAQKPIKHVDLLPDQLSLLYANLHPVLLLSLITFSFKSLVRDPVNTLLGLAPTLLIVQAIYCIVCLPSSGQTPPSAHKPGQKKKAVKPAQDIWARFVPAFLSFVLTFFLSAPLLYIIVILFGAPLVSHHLQTLLLALHMALLTTPHLYYVHGLEVSTWLRIASLQQPVDEIYGMSLGACVGAWIGAIPIPLDWDREWQKWPVTIVCGLYAGAVIGKLVGGYLLKGSKMKMS</sequence>
<organism evidence="9 10">
    <name type="scientific">Lecanosticta acicola</name>
    <dbReference type="NCBI Taxonomy" id="111012"/>
    <lineage>
        <taxon>Eukaryota</taxon>
        <taxon>Fungi</taxon>
        <taxon>Dikarya</taxon>
        <taxon>Ascomycota</taxon>
        <taxon>Pezizomycotina</taxon>
        <taxon>Dothideomycetes</taxon>
        <taxon>Dothideomycetidae</taxon>
        <taxon>Mycosphaerellales</taxon>
        <taxon>Mycosphaerellaceae</taxon>
        <taxon>Lecanosticta</taxon>
    </lineage>
</organism>
<feature type="transmembrane region" description="Helical" evidence="8">
    <location>
        <begin position="213"/>
        <end position="234"/>
    </location>
</feature>
<accession>A0AAI8Z167</accession>
<evidence type="ECO:0000313" key="9">
    <source>
        <dbReference type="EMBL" id="CAK4030599.1"/>
    </source>
</evidence>
<dbReference type="InterPro" id="IPR009580">
    <property type="entry name" value="GPI_biosynthesis_protein_Pig-F"/>
</dbReference>
<evidence type="ECO:0000256" key="7">
    <source>
        <dbReference type="ARBA" id="ARBA00023136"/>
    </source>
</evidence>
<comment type="subcellular location">
    <subcellularLocation>
        <location evidence="1">Endoplasmic reticulum membrane</location>
        <topology evidence="1">Multi-pass membrane protein</topology>
    </subcellularLocation>
</comment>
<keyword evidence="5" id="KW-0256">Endoplasmic reticulum</keyword>
<protein>
    <submittedName>
        <fullName evidence="9">Glycosylphosphatidylinositol anchor biosynthesis 11</fullName>
    </submittedName>
</protein>
<keyword evidence="10" id="KW-1185">Reference proteome</keyword>
<comment type="pathway">
    <text evidence="2">Glycolipid biosynthesis; glycosylphosphatidylinositol-anchor biosynthesis.</text>
</comment>
<evidence type="ECO:0000256" key="8">
    <source>
        <dbReference type="SAM" id="Phobius"/>
    </source>
</evidence>
<keyword evidence="7 8" id="KW-0472">Membrane</keyword>
<reference evidence="9" key="1">
    <citation type="submission" date="2023-11" db="EMBL/GenBank/DDBJ databases">
        <authorList>
            <person name="Alioto T."/>
            <person name="Alioto T."/>
            <person name="Gomez Garrido J."/>
        </authorList>
    </citation>
    <scope>NUCLEOTIDE SEQUENCE</scope>
</reference>
<comment type="caution">
    <text evidence="9">The sequence shown here is derived from an EMBL/GenBank/DDBJ whole genome shotgun (WGS) entry which is preliminary data.</text>
</comment>
<dbReference type="Pfam" id="PF06699">
    <property type="entry name" value="PIG-F"/>
    <property type="match status" value="1"/>
</dbReference>
<evidence type="ECO:0000313" key="10">
    <source>
        <dbReference type="Proteomes" id="UP001296104"/>
    </source>
</evidence>
<proteinExistence type="predicted"/>
<dbReference type="GO" id="GO:0006506">
    <property type="term" value="P:GPI anchor biosynthetic process"/>
    <property type="evidence" value="ECO:0007669"/>
    <property type="project" value="UniProtKB-KW"/>
</dbReference>
<keyword evidence="6 8" id="KW-1133">Transmembrane helix</keyword>
<gene>
    <name evidence="9" type="ORF">LECACI_7A005757</name>
</gene>
<feature type="transmembrane region" description="Helical" evidence="8">
    <location>
        <begin position="144"/>
        <end position="162"/>
    </location>
</feature>
<dbReference type="AlphaFoldDB" id="A0AAI8Z167"/>
<feature type="transmembrane region" description="Helical" evidence="8">
    <location>
        <begin position="107"/>
        <end position="132"/>
    </location>
</feature>
<keyword evidence="3" id="KW-0337">GPI-anchor biosynthesis</keyword>
<dbReference type="Proteomes" id="UP001296104">
    <property type="component" value="Unassembled WGS sequence"/>
</dbReference>
<name>A0AAI8Z167_9PEZI</name>
<evidence type="ECO:0000256" key="4">
    <source>
        <dbReference type="ARBA" id="ARBA00022692"/>
    </source>
</evidence>
<evidence type="ECO:0000256" key="6">
    <source>
        <dbReference type="ARBA" id="ARBA00022989"/>
    </source>
</evidence>
<evidence type="ECO:0000256" key="3">
    <source>
        <dbReference type="ARBA" id="ARBA00022502"/>
    </source>
</evidence>
<dbReference type="EMBL" id="CAVMBE010000038">
    <property type="protein sequence ID" value="CAK4030599.1"/>
    <property type="molecule type" value="Genomic_DNA"/>
</dbReference>
<keyword evidence="4 8" id="KW-0812">Transmembrane</keyword>